<dbReference type="SUPFAM" id="SSF56112">
    <property type="entry name" value="Protein kinase-like (PK-like)"/>
    <property type="match status" value="1"/>
</dbReference>
<dbReference type="InterPro" id="IPR036915">
    <property type="entry name" value="Cyclin-like_sf"/>
</dbReference>
<reference evidence="9" key="1">
    <citation type="submission" date="2021-01" db="EMBL/GenBank/DDBJ databases">
        <authorList>
            <person name="Corre E."/>
            <person name="Pelletier E."/>
            <person name="Niang G."/>
            <person name="Scheremetjew M."/>
            <person name="Finn R."/>
            <person name="Kale V."/>
            <person name="Holt S."/>
            <person name="Cochrane G."/>
            <person name="Meng A."/>
            <person name="Brown T."/>
            <person name="Cohen L."/>
        </authorList>
    </citation>
    <scope>NUCLEOTIDE SEQUENCE</scope>
    <source>
        <strain evidence="9">GSO104</strain>
    </source>
</reference>
<evidence type="ECO:0000256" key="6">
    <source>
        <dbReference type="ARBA" id="ARBA00042858"/>
    </source>
</evidence>
<evidence type="ECO:0000256" key="2">
    <source>
        <dbReference type="ARBA" id="ARBA00022840"/>
    </source>
</evidence>
<evidence type="ECO:0000256" key="3">
    <source>
        <dbReference type="ARBA" id="ARBA00038543"/>
    </source>
</evidence>
<dbReference type="Gene3D" id="1.10.510.10">
    <property type="entry name" value="Transferase(Phosphotransferase) domain 1"/>
    <property type="match status" value="1"/>
</dbReference>
<feature type="region of interest" description="Disordered" evidence="7">
    <location>
        <begin position="472"/>
        <end position="497"/>
    </location>
</feature>
<evidence type="ECO:0000259" key="8">
    <source>
        <dbReference type="PROSITE" id="PS50011"/>
    </source>
</evidence>
<keyword evidence="2" id="KW-0067">ATP-binding</keyword>
<feature type="region of interest" description="Disordered" evidence="7">
    <location>
        <begin position="24"/>
        <end position="54"/>
    </location>
</feature>
<dbReference type="PANTHER" id="PTHR24056">
    <property type="entry name" value="CELL DIVISION PROTEIN KINASE"/>
    <property type="match status" value="1"/>
</dbReference>
<evidence type="ECO:0000256" key="1">
    <source>
        <dbReference type="ARBA" id="ARBA00022741"/>
    </source>
</evidence>
<dbReference type="Pfam" id="PF00069">
    <property type="entry name" value="Pkinase"/>
    <property type="match status" value="1"/>
</dbReference>
<proteinExistence type="predicted"/>
<dbReference type="SMART" id="SM00220">
    <property type="entry name" value="S_TKc"/>
    <property type="match status" value="1"/>
</dbReference>
<protein>
    <recommendedName>
        <fullName evidence="4">Cyclin-dependent kinase 2 homolog</fullName>
    </recommendedName>
    <alternativeName>
        <fullName evidence="5">Cell division control protein 2 homolog</fullName>
    </alternativeName>
    <alternativeName>
        <fullName evidence="6">cdc2-related kinase 2</fullName>
    </alternativeName>
</protein>
<evidence type="ECO:0000256" key="7">
    <source>
        <dbReference type="SAM" id="MobiDB-lite"/>
    </source>
</evidence>
<dbReference type="GO" id="GO:0004674">
    <property type="term" value="F:protein serine/threonine kinase activity"/>
    <property type="evidence" value="ECO:0007669"/>
    <property type="project" value="TreeGrafter"/>
</dbReference>
<feature type="region of interest" description="Disordered" evidence="7">
    <location>
        <begin position="1530"/>
        <end position="1555"/>
    </location>
</feature>
<evidence type="ECO:0000256" key="4">
    <source>
        <dbReference type="ARBA" id="ARBA00039612"/>
    </source>
</evidence>
<feature type="domain" description="Protein kinase" evidence="8">
    <location>
        <begin position="1125"/>
        <end position="1477"/>
    </location>
</feature>
<gene>
    <name evidence="9" type="ORF">DBRI00130_LOCUS15543</name>
</gene>
<evidence type="ECO:0000256" key="5">
    <source>
        <dbReference type="ARBA" id="ARBA00041902"/>
    </source>
</evidence>
<sequence>MDDLDEEGEKFVIGRKSGVSELRDWEESRSLIGPSSTTAGGGYGAQPSSQPLSNSQQGIVVKNYVVVQNAVKECLFTQRFVDRCQRHCRVQVSALRCAPPNPVSPLSEEDDVSSLDHYHAAAAAAAEADSSSELNNNYYWKLSIEGLHVEKARQILERNIELIYTKILGITINPEGAEDDNTETESTTKHEMVIPDCIIGPIKKRLNNLRAQCSTNVSIAFSTATDQMRNKNISKILVDGSVESDLFTALHIIWKEVLVLCRAAKAPMTPAGAFEQIGFLGGDLSVDEYKLLFQNSTNYNDYKMTTSVSSFTSFGVEDYVTENIRKSPFLSYLEETFRCTICVISEKEEDETDKHKSNMMQQQQLKAKKKEAATTAPTTIKIFLGCVPKRVPEYWRYIQTRVAELTRGVKFLNLGSDYAYISILTEQRSNSNDPSMSSSGSHNKIAFFDFILKMVGADVRIDVFSRNHLRIDGGSSHNGSNGGEGQEEESEEDRLAREAKEVLERQRVALAEEVIYLQIELLRDHITRQQCWGFGRDWKLFMESESELKSSRLLSPTTTLPRPISPKPGGNVTRGMLDQRSVAFACMDIADITSALNMNAAVAAHASIILYRFMKLSADEIHSMSLMRLREIIVACLFICNKAQKMVKWKRLEAVLVAAYRNFYKGENLDEDSEEAQSWEKRVLMAESEILKALDYDVFWCGVDWIITAVSEDGSIAEPLARNAMELALSGQVLSAGPILWLKYGPEYAFASMAGFLSMDFKSIIGTLDLAPAKVSHAAQLIADSVRTLTSGRKTSATSKISKSSTRHELFDGGQKSLLNNVSYIQEMCRMLMSNGVPNNNWRASSCKQNFQMVADSSKLRRAICEVEYSTLVEKILPIYDEIRTKSKCDIFFERGTTNDTEDIVLVGNWRAICIAEHLLQRAVSSIRQPSNVEGEQMERLSKAGPLPSFNKGATSDDILAALGLGPTVSSQPSEPSQPKEILPDAVDLPRKDEAVVRMYSKTNAGVLSMDNIGIIKDQDDIAGSNCCLHTSYGKRKIGGKTCLIGAVAEPSLHDAGLRWWIPQRYRRGTSCFLWDILSIRKVDNLYESERHSALGEITQDLFGDTNEKGTQYSFPLLKTIPIPVEKIDNNSNASFPISLQRWPSEKIEIKERSKKGSQKTGMEMGFSAAALQDMHLLHQLHSLIPAPEGHPNFVLPIAVAFTSAAEESALREYERKFKKNAKNSATTSYLVFEPTPLVMHRILTRSKRPSSSISTHEENGLITPSILASWFHDLLTAMAHCHSNHIVLRTMHPDHILIDHSGVAKLSGLSRATVLHPDECGRVLDALKSARGRKGSGLENTDEVLNNPYIAPELLLGATRYTKESDIWSLGSLMAHLLLNKPLFSGKDRPSKILAVLKIVGSSTAENYPDATQFPFYEEPRKVYKRGVLKALRFLFRSSHCTVEDFSGPLDLLDRMLHLDPQKRITATEALEHEYMAQYIENTKSKQFQCDFVSSWFSMKNSIIGGEETFTAPDWNRANEIMSLETIRKKRNRDEDTDTREGKRKASSMDAAVGGENDDLYNLYGLRESSPKQNVLSSKAADMRSDDDELYMMDNLMNPAVPKMIRMQKD</sequence>
<dbReference type="Gene3D" id="1.10.472.10">
    <property type="entry name" value="Cyclin-like"/>
    <property type="match status" value="1"/>
</dbReference>
<accession>A0A7S4RAE1</accession>
<feature type="region of interest" description="Disordered" evidence="7">
    <location>
        <begin position="552"/>
        <end position="572"/>
    </location>
</feature>
<keyword evidence="1" id="KW-0547">Nucleotide-binding</keyword>
<dbReference type="GO" id="GO:0005524">
    <property type="term" value="F:ATP binding"/>
    <property type="evidence" value="ECO:0007669"/>
    <property type="project" value="UniProtKB-KW"/>
</dbReference>
<dbReference type="InterPro" id="IPR000719">
    <property type="entry name" value="Prot_kinase_dom"/>
</dbReference>
<dbReference type="PROSITE" id="PS50011">
    <property type="entry name" value="PROTEIN_KINASE_DOM"/>
    <property type="match status" value="1"/>
</dbReference>
<evidence type="ECO:0000313" key="9">
    <source>
        <dbReference type="EMBL" id="CAE4608409.1"/>
    </source>
</evidence>
<name>A0A7S4RAE1_9STRA</name>
<comment type="subunit">
    <text evidence="3">May form a complex composed of at least the catalytic subunit CRK2 and a cyclin.</text>
</comment>
<dbReference type="GO" id="GO:0005634">
    <property type="term" value="C:nucleus"/>
    <property type="evidence" value="ECO:0007669"/>
    <property type="project" value="TreeGrafter"/>
</dbReference>
<organism evidence="9">
    <name type="scientific">Ditylum brightwellii</name>
    <dbReference type="NCBI Taxonomy" id="49249"/>
    <lineage>
        <taxon>Eukaryota</taxon>
        <taxon>Sar</taxon>
        <taxon>Stramenopiles</taxon>
        <taxon>Ochrophyta</taxon>
        <taxon>Bacillariophyta</taxon>
        <taxon>Mediophyceae</taxon>
        <taxon>Lithodesmiophycidae</taxon>
        <taxon>Lithodesmiales</taxon>
        <taxon>Lithodesmiaceae</taxon>
        <taxon>Ditylum</taxon>
    </lineage>
</organism>
<dbReference type="SUPFAM" id="SSF47954">
    <property type="entry name" value="Cyclin-like"/>
    <property type="match status" value="1"/>
</dbReference>
<dbReference type="EMBL" id="HBNS01019527">
    <property type="protein sequence ID" value="CAE4608409.1"/>
    <property type="molecule type" value="Transcribed_RNA"/>
</dbReference>
<dbReference type="InterPro" id="IPR011009">
    <property type="entry name" value="Kinase-like_dom_sf"/>
</dbReference>
<dbReference type="InterPro" id="IPR050108">
    <property type="entry name" value="CDK"/>
</dbReference>